<dbReference type="GO" id="GO:0005794">
    <property type="term" value="C:Golgi apparatus"/>
    <property type="evidence" value="ECO:0007669"/>
    <property type="project" value="TreeGrafter"/>
</dbReference>
<dbReference type="PANTHER" id="PTHR31121:SF6">
    <property type="entry name" value="ALPHA-1,2 MANNOSYLTRANSFERASE KTR1"/>
    <property type="match status" value="1"/>
</dbReference>
<evidence type="ECO:0000313" key="5">
    <source>
        <dbReference type="Proteomes" id="UP000034350"/>
    </source>
</evidence>
<proteinExistence type="inferred from homology"/>
<dbReference type="OMA" id="RKMCRFF"/>
<dbReference type="Proteomes" id="UP000034350">
    <property type="component" value="Unassembled WGS sequence"/>
</dbReference>
<dbReference type="GeneID" id="36319565"/>
<dbReference type="PANTHER" id="PTHR31121">
    <property type="entry name" value="ALPHA-1,2 MANNOSYLTRANSFERASE KTR1"/>
    <property type="match status" value="1"/>
</dbReference>
<dbReference type="FunFam" id="3.90.550.10:FF:000051">
    <property type="entry name" value="Alpha-1,2-mannosyltransferase (Ktr4)"/>
    <property type="match status" value="1"/>
</dbReference>
<organism evidence="4 5">
    <name type="scientific">Vairimorpha ceranae</name>
    <dbReference type="NCBI Taxonomy" id="40302"/>
    <lineage>
        <taxon>Eukaryota</taxon>
        <taxon>Fungi</taxon>
        <taxon>Fungi incertae sedis</taxon>
        <taxon>Microsporidia</taxon>
        <taxon>Nosematidae</taxon>
        <taxon>Vairimorpha</taxon>
    </lineage>
</organism>
<feature type="active site" description="Nucleophile" evidence="3">
    <location>
        <position position="226"/>
    </location>
</feature>
<accession>A0A0F9WFA6</accession>
<reference evidence="4 5" key="1">
    <citation type="journal article" date="2015" name="Environ. Microbiol.">
        <title>Genome analyses suggest the presence of polyploidy and recent human-driven expansions in eight global populations of the honeybee pathogen Nosema ceranae.</title>
        <authorList>
            <person name="Pelin A."/>
            <person name="Selman M."/>
            <person name="Aris-Brosou S."/>
            <person name="Farinelli L."/>
            <person name="Corradi N."/>
        </authorList>
    </citation>
    <scope>NUCLEOTIDE SEQUENCE [LARGE SCALE GENOMIC DNA]</scope>
    <source>
        <strain evidence="4 5">PA08 1199</strain>
    </source>
</reference>
<dbReference type="VEuPathDB" id="MicrosporidiaDB:G9O61_00g013890"/>
<comment type="caution">
    <text evidence="4">The sequence shown here is derived from an EMBL/GenBank/DDBJ whole genome shotgun (WGS) entry which is preliminary data.</text>
</comment>
<evidence type="ECO:0000256" key="2">
    <source>
        <dbReference type="ARBA" id="ARBA00022679"/>
    </source>
</evidence>
<evidence type="ECO:0000256" key="3">
    <source>
        <dbReference type="PIRSR" id="PIRSR018153-1"/>
    </source>
</evidence>
<dbReference type="Pfam" id="PF01793">
    <property type="entry name" value="Glyco_transf_15"/>
    <property type="match status" value="1"/>
</dbReference>
<dbReference type="GO" id="GO:0006487">
    <property type="term" value="P:protein N-linked glycosylation"/>
    <property type="evidence" value="ECO:0007669"/>
    <property type="project" value="TreeGrafter"/>
</dbReference>
<comment type="similarity">
    <text evidence="1">Belongs to the glycosyltransferase 15 family.</text>
</comment>
<dbReference type="PIRSF" id="PIRSF018153">
    <property type="entry name" value="Glyco_trans_15"/>
    <property type="match status" value="1"/>
</dbReference>
<dbReference type="InterPro" id="IPR002685">
    <property type="entry name" value="Glyco_trans_15"/>
</dbReference>
<dbReference type="EMBL" id="JPQZ01000022">
    <property type="protein sequence ID" value="KKO75415.1"/>
    <property type="molecule type" value="Genomic_DNA"/>
</dbReference>
<dbReference type="GO" id="GO:0000026">
    <property type="term" value="F:alpha-1,2-mannosyltransferase activity"/>
    <property type="evidence" value="ECO:0007669"/>
    <property type="project" value="TreeGrafter"/>
</dbReference>
<sequence length="328" mass="39067">MFYFTQLILYFHHFNTKENAVIFILCRNSDLKGISNTLKNFEEMFNKKFGYPYVMVNDEDFTEEFKTRIKSIVSSDVQFGKLTEDEFGIPKFIDMNKVKAYMDILKAANIIYGDSLSYRKMCRFFSGKFFDIPLVKKYRYYWRIEPDVKFLCKINFDPFEYLRNNNKEYSFVITIKEFMETIPSLYKETINFAKQSKALIGNPVISKFLLNESMGYNGCHFWSNFEIASFDFWRSPIYRSYFNWLDKSGGFFYERWGDAPVHSLALSLFLDKSKIHFFEDIGYEHPPFSHCPSSPSRQKDCNCDPKRSVDWMPQSCLKDWENDILLSK</sequence>
<dbReference type="GO" id="GO:0016020">
    <property type="term" value="C:membrane"/>
    <property type="evidence" value="ECO:0007669"/>
    <property type="project" value="InterPro"/>
</dbReference>
<evidence type="ECO:0000313" key="4">
    <source>
        <dbReference type="EMBL" id="KKO75415.1"/>
    </source>
</evidence>
<keyword evidence="2 4" id="KW-0808">Transferase</keyword>
<gene>
    <name evidence="4" type="ORF">AAJ76_2200042944</name>
</gene>
<dbReference type="Gene3D" id="3.90.550.10">
    <property type="entry name" value="Spore Coat Polysaccharide Biosynthesis Protein SpsA, Chain A"/>
    <property type="match status" value="1"/>
</dbReference>
<keyword evidence="5" id="KW-1185">Reference proteome</keyword>
<dbReference type="RefSeq" id="XP_024331157.1">
    <property type="nucleotide sequence ID" value="XM_024474640.1"/>
</dbReference>
<evidence type="ECO:0000256" key="1">
    <source>
        <dbReference type="ARBA" id="ARBA00007677"/>
    </source>
</evidence>
<protein>
    <submittedName>
        <fullName evidence="4">Glycosyltransferase family 15 protein</fullName>
    </submittedName>
</protein>
<dbReference type="VEuPathDB" id="MicrosporidiaDB:AAJ76_2200042944"/>
<dbReference type="AlphaFoldDB" id="A0A0F9WFA6"/>
<dbReference type="OrthoDB" id="439943at2759"/>
<dbReference type="InterPro" id="IPR029044">
    <property type="entry name" value="Nucleotide-diphossugar_trans"/>
</dbReference>
<dbReference type="SUPFAM" id="SSF53448">
    <property type="entry name" value="Nucleotide-diphospho-sugar transferases"/>
    <property type="match status" value="1"/>
</dbReference>
<name>A0A0F9WFA6_9MICR</name>
<dbReference type="VEuPathDB" id="MicrosporidiaDB:NCER_101962"/>
<dbReference type="GO" id="GO:0000032">
    <property type="term" value="P:cell wall mannoprotein biosynthetic process"/>
    <property type="evidence" value="ECO:0007669"/>
    <property type="project" value="TreeGrafter"/>
</dbReference>